<reference evidence="6 7" key="1">
    <citation type="submission" date="2021-01" db="EMBL/GenBank/DDBJ databases">
        <title>Genomic Encyclopedia of Type Strains, Phase IV (KMG-IV): sequencing the most valuable type-strain genomes for metagenomic binning, comparative biology and taxonomic classification.</title>
        <authorList>
            <person name="Goeker M."/>
        </authorList>
    </citation>
    <scope>NUCLEOTIDE SEQUENCE [LARGE SCALE GENOMIC DNA]</scope>
    <source>
        <strain evidence="6 7">DSM 23711</strain>
    </source>
</reference>
<gene>
    <name evidence="6" type="ORF">JOC48_000440</name>
</gene>
<evidence type="ECO:0000313" key="7">
    <source>
        <dbReference type="Proteomes" id="UP001296943"/>
    </source>
</evidence>
<dbReference type="GO" id="GO:0008675">
    <property type="term" value="F:2-dehydro-3-deoxy-phosphogluconate aldolase activity"/>
    <property type="evidence" value="ECO:0007669"/>
    <property type="project" value="UniProtKB-EC"/>
</dbReference>
<dbReference type="RefSeq" id="WP_204497413.1">
    <property type="nucleotide sequence ID" value="NZ_JAFBDR010000002.1"/>
</dbReference>
<comment type="pathway">
    <text evidence="1">Carbohydrate acid metabolism.</text>
</comment>
<dbReference type="EC" id="4.1.3.42" evidence="6"/>
<keyword evidence="4 6" id="KW-0456">Lyase</keyword>
<dbReference type="PANTHER" id="PTHR30246">
    <property type="entry name" value="2-KETO-3-DEOXY-6-PHOSPHOGLUCONATE ALDOLASE"/>
    <property type="match status" value="1"/>
</dbReference>
<dbReference type="GO" id="GO:0106009">
    <property type="term" value="F:(4S)-4-hydroxy-2-oxoglutarate aldolase activity"/>
    <property type="evidence" value="ECO:0007669"/>
    <property type="project" value="UniProtKB-EC"/>
</dbReference>
<dbReference type="Pfam" id="PF01081">
    <property type="entry name" value="Aldolase"/>
    <property type="match status" value="1"/>
</dbReference>
<evidence type="ECO:0000256" key="4">
    <source>
        <dbReference type="ARBA" id="ARBA00023239"/>
    </source>
</evidence>
<dbReference type="NCBIfam" id="TIGR01182">
    <property type="entry name" value="eda"/>
    <property type="match status" value="1"/>
</dbReference>
<evidence type="ECO:0000313" key="6">
    <source>
        <dbReference type="EMBL" id="MBM7569962.1"/>
    </source>
</evidence>
<evidence type="ECO:0000256" key="2">
    <source>
        <dbReference type="ARBA" id="ARBA00006906"/>
    </source>
</evidence>
<name>A0ABS2MVM7_9BACI</name>
<dbReference type="EC" id="4.1.2.14" evidence="6"/>
<organism evidence="6 7">
    <name type="scientific">Aquibacillus albus</name>
    <dbReference type="NCBI Taxonomy" id="1168171"/>
    <lineage>
        <taxon>Bacteria</taxon>
        <taxon>Bacillati</taxon>
        <taxon>Bacillota</taxon>
        <taxon>Bacilli</taxon>
        <taxon>Bacillales</taxon>
        <taxon>Bacillaceae</taxon>
        <taxon>Aquibacillus</taxon>
    </lineage>
</organism>
<evidence type="ECO:0000256" key="5">
    <source>
        <dbReference type="ARBA" id="ARBA00023277"/>
    </source>
</evidence>
<dbReference type="CDD" id="cd00452">
    <property type="entry name" value="KDPG_aldolase"/>
    <property type="match status" value="1"/>
</dbReference>
<accession>A0ABS2MVM7</accession>
<dbReference type="InterPro" id="IPR000887">
    <property type="entry name" value="Aldlse_KDPG_KHG"/>
</dbReference>
<comment type="caution">
    <text evidence="6">The sequence shown here is derived from an EMBL/GenBank/DDBJ whole genome shotgun (WGS) entry which is preliminary data.</text>
</comment>
<dbReference type="PANTHER" id="PTHR30246:SF1">
    <property type="entry name" value="2-DEHYDRO-3-DEOXY-6-PHOSPHOGALACTONATE ALDOLASE-RELATED"/>
    <property type="match status" value="1"/>
</dbReference>
<dbReference type="InterPro" id="IPR013785">
    <property type="entry name" value="Aldolase_TIM"/>
</dbReference>
<comment type="similarity">
    <text evidence="2">Belongs to the KHG/KDPG aldolase family.</text>
</comment>
<dbReference type="Gene3D" id="3.20.20.70">
    <property type="entry name" value="Aldolase class I"/>
    <property type="match status" value="1"/>
</dbReference>
<proteinExistence type="inferred from homology"/>
<keyword evidence="7" id="KW-1185">Reference proteome</keyword>
<evidence type="ECO:0000256" key="1">
    <source>
        <dbReference type="ARBA" id="ARBA00004761"/>
    </source>
</evidence>
<protein>
    <submittedName>
        <fullName evidence="6">2-dehydro-3-deoxyphosphogluconate aldolase/(4S)-4-hydroxy-2-oxoglutarate aldolase</fullName>
        <ecNumber evidence="6">4.1.2.14</ecNumber>
        <ecNumber evidence="6">4.1.3.42</ecNumber>
    </submittedName>
</protein>
<comment type="subunit">
    <text evidence="3">Homotrimer.</text>
</comment>
<dbReference type="SUPFAM" id="SSF51569">
    <property type="entry name" value="Aldolase"/>
    <property type="match status" value="1"/>
</dbReference>
<evidence type="ECO:0000256" key="3">
    <source>
        <dbReference type="ARBA" id="ARBA00011233"/>
    </source>
</evidence>
<keyword evidence="5" id="KW-0119">Carbohydrate metabolism</keyword>
<dbReference type="Proteomes" id="UP001296943">
    <property type="component" value="Unassembled WGS sequence"/>
</dbReference>
<sequence>MLNKWEVLNKITESGLVVVVRADTLTEAKKITEACLEGGAAAIEITYTVPNATRLIEELSNHYGEDAIIGAGTVLDSETARIAMLAGAKYIVSPYLDKDTLKLCNRYQIPYMPGVMTIESAVEAMELGADLLKLFPGEAFGPKMIKSIKGPLPQANLMPTGGVSPDNVGEWINNGAVAVGVGGSLTASAKQGDYGTITRLASNICRAIKEARQG</sequence>
<dbReference type="NCBIfam" id="NF005119">
    <property type="entry name" value="PRK06552.1"/>
    <property type="match status" value="1"/>
</dbReference>
<dbReference type="EMBL" id="JAFBDR010000002">
    <property type="protein sequence ID" value="MBM7569962.1"/>
    <property type="molecule type" value="Genomic_DNA"/>
</dbReference>